<reference evidence="1" key="1">
    <citation type="submission" date="2021-01" db="EMBL/GenBank/DDBJ databases">
        <title>Marivirga aurantiaca sp. nov., isolated from intertidal surface sediments.</title>
        <authorList>
            <person name="Zhang M."/>
        </authorList>
    </citation>
    <scope>NUCLEOTIDE SEQUENCE</scope>
    <source>
        <strain evidence="1">S37H4</strain>
    </source>
</reference>
<dbReference type="RefSeq" id="WP_201432257.1">
    <property type="nucleotide sequence ID" value="NZ_JAEQBW010000009.1"/>
</dbReference>
<dbReference type="AlphaFoldDB" id="A0A934X0C4"/>
<evidence type="ECO:0000313" key="1">
    <source>
        <dbReference type="EMBL" id="MBK6266573.1"/>
    </source>
</evidence>
<protein>
    <submittedName>
        <fullName evidence="1">Acyl carrier protein</fullName>
    </submittedName>
</protein>
<dbReference type="Proteomes" id="UP000611723">
    <property type="component" value="Unassembled WGS sequence"/>
</dbReference>
<organism evidence="1 2">
    <name type="scientific">Marivirga aurantiaca</name>
    <dbReference type="NCBI Taxonomy" id="2802615"/>
    <lineage>
        <taxon>Bacteria</taxon>
        <taxon>Pseudomonadati</taxon>
        <taxon>Bacteroidota</taxon>
        <taxon>Cytophagia</taxon>
        <taxon>Cytophagales</taxon>
        <taxon>Marivirgaceae</taxon>
        <taxon>Marivirga</taxon>
    </lineage>
</organism>
<name>A0A934X0C4_9BACT</name>
<gene>
    <name evidence="1" type="ORF">JKA74_16120</name>
</gene>
<sequence>MKNISNFKKIINVFQHYGIALTGKRKSANFYSGLHMERVFVEGLIFELEYSLKRELEESKVRNVETPEQLINYFVNR</sequence>
<evidence type="ECO:0000313" key="2">
    <source>
        <dbReference type="Proteomes" id="UP000611723"/>
    </source>
</evidence>
<accession>A0A934X0C4</accession>
<comment type="caution">
    <text evidence="1">The sequence shown here is derived from an EMBL/GenBank/DDBJ whole genome shotgun (WGS) entry which is preliminary data.</text>
</comment>
<proteinExistence type="predicted"/>
<dbReference type="EMBL" id="JAEQBW010000009">
    <property type="protein sequence ID" value="MBK6266573.1"/>
    <property type="molecule type" value="Genomic_DNA"/>
</dbReference>
<keyword evidence="2" id="KW-1185">Reference proteome</keyword>